<dbReference type="OrthoDB" id="9803665at2"/>
<dbReference type="InterPro" id="IPR015424">
    <property type="entry name" value="PyrdxlP-dep_Trfase"/>
</dbReference>
<dbReference type="GO" id="GO:0019752">
    <property type="term" value="P:carboxylic acid metabolic process"/>
    <property type="evidence" value="ECO:0007669"/>
    <property type="project" value="InterPro"/>
</dbReference>
<proteinExistence type="inferred from homology"/>
<dbReference type="EMBL" id="FQUG01000004">
    <property type="protein sequence ID" value="SHE81240.1"/>
    <property type="molecule type" value="Genomic_DNA"/>
</dbReference>
<feature type="modified residue" description="N6-(pyridoxal phosphate)lysine" evidence="6">
    <location>
        <position position="272"/>
    </location>
</feature>
<gene>
    <name evidence="9" type="ORF">SAMN02745190_01248</name>
</gene>
<dbReference type="Gene3D" id="3.40.640.10">
    <property type="entry name" value="Type I PLP-dependent aspartate aminotransferase-like (Major domain)"/>
    <property type="match status" value="1"/>
</dbReference>
<dbReference type="RefSeq" id="WP_094756501.1">
    <property type="nucleotide sequence ID" value="NZ_FQUG01000004.1"/>
</dbReference>
<feature type="chain" id="PRO_5012974063" evidence="8">
    <location>
        <begin position="32"/>
        <end position="418"/>
    </location>
</feature>
<dbReference type="InterPro" id="IPR015422">
    <property type="entry name" value="PyrdxlP-dep_Trfase_small"/>
</dbReference>
<dbReference type="PROSITE" id="PS51257">
    <property type="entry name" value="PROKAR_LIPOPROTEIN"/>
    <property type="match status" value="1"/>
</dbReference>
<dbReference type="SUPFAM" id="SSF53383">
    <property type="entry name" value="PLP-dependent transferases"/>
    <property type="match status" value="1"/>
</dbReference>
<dbReference type="InterPro" id="IPR051151">
    <property type="entry name" value="Group_II_Decarboxylase"/>
</dbReference>
<evidence type="ECO:0000256" key="6">
    <source>
        <dbReference type="PIRSR" id="PIRSR602129-50"/>
    </source>
</evidence>
<dbReference type="InterPro" id="IPR015421">
    <property type="entry name" value="PyrdxlP-dep_Trfase_major"/>
</dbReference>
<evidence type="ECO:0000256" key="1">
    <source>
        <dbReference type="ARBA" id="ARBA00001933"/>
    </source>
</evidence>
<dbReference type="InterPro" id="IPR002129">
    <property type="entry name" value="PyrdxlP-dep_de-COase"/>
</dbReference>
<evidence type="ECO:0000256" key="4">
    <source>
        <dbReference type="ARBA" id="ARBA00022898"/>
    </source>
</evidence>
<dbReference type="Pfam" id="PF00282">
    <property type="entry name" value="Pyridoxal_deC"/>
    <property type="match status" value="1"/>
</dbReference>
<dbReference type="PANTHER" id="PTHR46101:SF2">
    <property type="entry name" value="SERINE DECARBOXYLASE"/>
    <property type="match status" value="1"/>
</dbReference>
<comment type="cofactor">
    <cofactor evidence="1 6 7">
        <name>pyridoxal 5'-phosphate</name>
        <dbReference type="ChEBI" id="CHEBI:597326"/>
    </cofactor>
</comment>
<dbReference type="GO" id="GO:0004058">
    <property type="term" value="F:aromatic-L-amino-acid decarboxylase activity"/>
    <property type="evidence" value="ECO:0007669"/>
    <property type="project" value="UniProtKB-ARBA"/>
</dbReference>
<feature type="signal peptide" evidence="8">
    <location>
        <begin position="1"/>
        <end position="31"/>
    </location>
</feature>
<reference evidence="9 10" key="1">
    <citation type="submission" date="2016-11" db="EMBL/GenBank/DDBJ databases">
        <authorList>
            <person name="Jaros S."/>
            <person name="Januszkiewicz K."/>
            <person name="Wedrychowicz H."/>
        </authorList>
    </citation>
    <scope>NUCLEOTIDE SEQUENCE [LARGE SCALE GENOMIC DNA]</scope>
    <source>
        <strain evidence="9 10">DSM 10502</strain>
    </source>
</reference>
<evidence type="ECO:0000313" key="10">
    <source>
        <dbReference type="Proteomes" id="UP000184404"/>
    </source>
</evidence>
<keyword evidence="3" id="KW-0210">Decarboxylase</keyword>
<keyword evidence="5 7" id="KW-0456">Lyase</keyword>
<keyword evidence="10" id="KW-1185">Reference proteome</keyword>
<dbReference type="Proteomes" id="UP000184404">
    <property type="component" value="Unassembled WGS sequence"/>
</dbReference>
<dbReference type="GO" id="GO:0030170">
    <property type="term" value="F:pyridoxal phosphate binding"/>
    <property type="evidence" value="ECO:0007669"/>
    <property type="project" value="InterPro"/>
</dbReference>
<evidence type="ECO:0000256" key="8">
    <source>
        <dbReference type="SAM" id="SignalP"/>
    </source>
</evidence>
<keyword evidence="8" id="KW-0732">Signal</keyword>
<protein>
    <submittedName>
        <fullName evidence="9">Histidine decarboxylase</fullName>
    </submittedName>
</protein>
<name>A0A1M4WJB2_9FIRM</name>
<dbReference type="AlphaFoldDB" id="A0A1M4WJB2"/>
<dbReference type="Gene3D" id="3.90.1150.10">
    <property type="entry name" value="Aspartate Aminotransferase, domain 1"/>
    <property type="match status" value="1"/>
</dbReference>
<accession>A0A1M4WJB2</accession>
<organism evidence="9 10">
    <name type="scientific">Schwartzia succinivorans DSM 10502</name>
    <dbReference type="NCBI Taxonomy" id="1123243"/>
    <lineage>
        <taxon>Bacteria</taxon>
        <taxon>Bacillati</taxon>
        <taxon>Bacillota</taxon>
        <taxon>Negativicutes</taxon>
        <taxon>Selenomonadales</taxon>
        <taxon>Selenomonadaceae</taxon>
        <taxon>Schwartzia</taxon>
    </lineage>
</organism>
<sequence>MRFIQAKGVKKAAGILAAAVIFGVSCGTAYSAPTSEEQAVLDKYAEYIDTHKAYDFGYPANHDIHLTEFYKWYLDSHSYRAMVNNAGDPFEIHEGGHLNALKFERAVIDFFGPHYGFDLNNLWGIVTFSGTDGNSHGIYFGSKYLEKKTQKKPVMYVSDAAHYSNMRLADVQNIDLVLVPSDEHGRMIPEELESRLVPDRPALMVYAMGTTFKGGVDDMDALNAVLAKYPDIEVYRHVDAALFGGYLPYTQYKDAVNRKVHPFDSIAVSGHKFFGMDEPAGIFLTTMEVKQNQNPYNVTYLDGSMPMINCSRSALSPLKLLWIIRKYGDKGFTEQAQGMLERAAWLKAKLDEMGWQAWLEPMSNTVYFKRPPKAIVEKYDLAPDFDARLGGELSHIVVMQHVKLDKLQDFLNDLSAQK</sequence>
<evidence type="ECO:0000256" key="5">
    <source>
        <dbReference type="ARBA" id="ARBA00023239"/>
    </source>
</evidence>
<comment type="similarity">
    <text evidence="2 7">Belongs to the group II decarboxylase family.</text>
</comment>
<dbReference type="STRING" id="1123243.SAMN02745190_01248"/>
<dbReference type="PANTHER" id="PTHR46101">
    <property type="match status" value="1"/>
</dbReference>
<evidence type="ECO:0000256" key="3">
    <source>
        <dbReference type="ARBA" id="ARBA00022793"/>
    </source>
</evidence>
<keyword evidence="4 6" id="KW-0663">Pyridoxal phosphate</keyword>
<evidence type="ECO:0000256" key="2">
    <source>
        <dbReference type="ARBA" id="ARBA00009533"/>
    </source>
</evidence>
<evidence type="ECO:0000256" key="7">
    <source>
        <dbReference type="RuleBase" id="RU000382"/>
    </source>
</evidence>
<evidence type="ECO:0000313" key="9">
    <source>
        <dbReference type="EMBL" id="SHE81240.1"/>
    </source>
</evidence>